<name>A0ABU9Y367_9SPHN</name>
<reference evidence="2 3" key="1">
    <citation type="submission" date="2024-05" db="EMBL/GenBank/DDBJ databases">
        <authorList>
            <person name="Liu Q."/>
            <person name="Xin Y.-H."/>
        </authorList>
    </citation>
    <scope>NUCLEOTIDE SEQUENCE [LARGE SCALE GENOMIC DNA]</scope>
    <source>
        <strain evidence="2 3">CGMCC 1.10181</strain>
    </source>
</reference>
<protein>
    <submittedName>
        <fullName evidence="2">Lasso peptide biosynthesis B2 protein</fullName>
    </submittedName>
</protein>
<evidence type="ECO:0000313" key="2">
    <source>
        <dbReference type="EMBL" id="MEN2790212.1"/>
    </source>
</evidence>
<evidence type="ECO:0000259" key="1">
    <source>
        <dbReference type="Pfam" id="PF13471"/>
    </source>
</evidence>
<organism evidence="2 3">
    <name type="scientific">Sphingomonas oligophenolica</name>
    <dbReference type="NCBI Taxonomy" id="301154"/>
    <lineage>
        <taxon>Bacteria</taxon>
        <taxon>Pseudomonadati</taxon>
        <taxon>Pseudomonadota</taxon>
        <taxon>Alphaproteobacteria</taxon>
        <taxon>Sphingomonadales</taxon>
        <taxon>Sphingomonadaceae</taxon>
        <taxon>Sphingomonas</taxon>
    </lineage>
</organism>
<dbReference type="InterPro" id="IPR053521">
    <property type="entry name" value="McjB-like"/>
</dbReference>
<dbReference type="Proteomes" id="UP001419910">
    <property type="component" value="Unassembled WGS sequence"/>
</dbReference>
<dbReference type="InterPro" id="IPR032708">
    <property type="entry name" value="McjB_C"/>
</dbReference>
<dbReference type="RefSeq" id="WP_343889113.1">
    <property type="nucleotide sequence ID" value="NZ_BAAAEH010000016.1"/>
</dbReference>
<sequence length="223" mass="24811">MAHYLRTNLHYCDTGAHIVFLDAVAGRYFSIPPSWNDSFRACLTDDALIERTDFAVSKLVAAGILCPPGHEGPARDPMPFVAPTEIWSDEADRFVRFSTVLRAFWHQIRVASDLKKHGFQKVIRDLDRRRKNTSRVDAIDVASQINRLRAALTFAEFAISRADNCLIRSIALVRMLHAAGADGNLVIGVTASPFSAHAWVQCGTKVLNDSLDHVRIFSPILVV</sequence>
<dbReference type="Pfam" id="PF13471">
    <property type="entry name" value="Transglut_core3"/>
    <property type="match status" value="1"/>
</dbReference>
<comment type="caution">
    <text evidence="2">The sequence shown here is derived from an EMBL/GenBank/DDBJ whole genome shotgun (WGS) entry which is preliminary data.</text>
</comment>
<feature type="domain" description="Microcin J25-processing protein McjB C-terminal" evidence="1">
    <location>
        <begin position="123"/>
        <end position="221"/>
    </location>
</feature>
<evidence type="ECO:0000313" key="3">
    <source>
        <dbReference type="Proteomes" id="UP001419910"/>
    </source>
</evidence>
<accession>A0ABU9Y367</accession>
<keyword evidence="3" id="KW-1185">Reference proteome</keyword>
<dbReference type="NCBIfam" id="NF033537">
    <property type="entry name" value="lasso_biosyn_B2"/>
    <property type="match status" value="1"/>
</dbReference>
<proteinExistence type="predicted"/>
<gene>
    <name evidence="2" type="ORF">ABC974_11290</name>
</gene>
<dbReference type="EMBL" id="JBDIME010000008">
    <property type="protein sequence ID" value="MEN2790212.1"/>
    <property type="molecule type" value="Genomic_DNA"/>
</dbReference>